<dbReference type="CDD" id="cd17535">
    <property type="entry name" value="REC_NarL-like"/>
    <property type="match status" value="1"/>
</dbReference>
<evidence type="ECO:0000256" key="2">
    <source>
        <dbReference type="ARBA" id="ARBA00023015"/>
    </source>
</evidence>
<feature type="domain" description="Response regulatory" evidence="8">
    <location>
        <begin position="3"/>
        <end position="118"/>
    </location>
</feature>
<dbReference type="PROSITE" id="PS50110">
    <property type="entry name" value="RESPONSE_REGULATORY"/>
    <property type="match status" value="1"/>
</dbReference>
<dbReference type="InterPro" id="IPR000792">
    <property type="entry name" value="Tscrpt_reg_LuxR_C"/>
</dbReference>
<dbReference type="PANTHER" id="PTHR43214:SF24">
    <property type="entry name" value="TRANSCRIPTIONAL REGULATORY PROTEIN NARL-RELATED"/>
    <property type="match status" value="1"/>
</dbReference>
<evidence type="ECO:0000256" key="5">
    <source>
        <dbReference type="PROSITE-ProRule" id="PRU00169"/>
    </source>
</evidence>
<dbReference type="SMART" id="SM00448">
    <property type="entry name" value="REC"/>
    <property type="match status" value="1"/>
</dbReference>
<dbReference type="RefSeq" id="WP_201847030.1">
    <property type="nucleotide sequence ID" value="NZ_JABBYC010000015.1"/>
</dbReference>
<dbReference type="PANTHER" id="PTHR43214">
    <property type="entry name" value="TWO-COMPONENT RESPONSE REGULATOR"/>
    <property type="match status" value="1"/>
</dbReference>
<evidence type="ECO:0000313" key="9">
    <source>
        <dbReference type="EMBL" id="MBL0886751.1"/>
    </source>
</evidence>
<feature type="compositionally biased region" description="Low complexity" evidence="6">
    <location>
        <begin position="198"/>
        <end position="209"/>
    </location>
</feature>
<reference evidence="9 10" key="1">
    <citation type="journal article" date="2021" name="Arch. Microbiol.">
        <title>Myceligenerans indicum sp. nov., an actinobacterium isolated from mangrove sediment of Sundarbans, India.</title>
        <authorList>
            <person name="Asha K."/>
            <person name="Bhadury P."/>
        </authorList>
    </citation>
    <scope>NUCLEOTIDE SEQUENCE [LARGE SCALE GENOMIC DNA]</scope>
    <source>
        <strain evidence="9 10">I2</strain>
    </source>
</reference>
<keyword evidence="1 5" id="KW-0597">Phosphoprotein</keyword>
<accession>A0ABS1LKK2</accession>
<dbReference type="PROSITE" id="PS50043">
    <property type="entry name" value="HTH_LUXR_2"/>
    <property type="match status" value="1"/>
</dbReference>
<dbReference type="Gene3D" id="1.10.10.10">
    <property type="entry name" value="Winged helix-like DNA-binding domain superfamily/Winged helix DNA-binding domain"/>
    <property type="match status" value="1"/>
</dbReference>
<dbReference type="CDD" id="cd06170">
    <property type="entry name" value="LuxR_C_like"/>
    <property type="match status" value="1"/>
</dbReference>
<evidence type="ECO:0000313" key="10">
    <source>
        <dbReference type="Proteomes" id="UP000675409"/>
    </source>
</evidence>
<keyword evidence="4" id="KW-0804">Transcription</keyword>
<dbReference type="SUPFAM" id="SSF46894">
    <property type="entry name" value="C-terminal effector domain of the bipartite response regulators"/>
    <property type="match status" value="1"/>
</dbReference>
<keyword evidence="3" id="KW-0238">DNA-binding</keyword>
<evidence type="ECO:0000256" key="4">
    <source>
        <dbReference type="ARBA" id="ARBA00023163"/>
    </source>
</evidence>
<dbReference type="InterPro" id="IPR036388">
    <property type="entry name" value="WH-like_DNA-bd_sf"/>
</dbReference>
<dbReference type="SMART" id="SM00421">
    <property type="entry name" value="HTH_LUXR"/>
    <property type="match status" value="1"/>
</dbReference>
<feature type="region of interest" description="Disordered" evidence="6">
    <location>
        <begin position="143"/>
        <end position="214"/>
    </location>
</feature>
<dbReference type="SUPFAM" id="SSF52172">
    <property type="entry name" value="CheY-like"/>
    <property type="match status" value="1"/>
</dbReference>
<dbReference type="InterPro" id="IPR058245">
    <property type="entry name" value="NreC/VraR/RcsB-like_REC"/>
</dbReference>
<feature type="domain" description="HTH luxR-type" evidence="7">
    <location>
        <begin position="207"/>
        <end position="272"/>
    </location>
</feature>
<feature type="compositionally biased region" description="Gly residues" evidence="6">
    <location>
        <begin position="183"/>
        <end position="197"/>
    </location>
</feature>
<dbReference type="EMBL" id="JABBYC010000015">
    <property type="protein sequence ID" value="MBL0886751.1"/>
    <property type="molecule type" value="Genomic_DNA"/>
</dbReference>
<feature type="modified residue" description="4-aspartylphosphate" evidence="5">
    <location>
        <position position="54"/>
    </location>
</feature>
<dbReference type="Gene3D" id="3.40.50.2300">
    <property type="match status" value="1"/>
</dbReference>
<organism evidence="9 10">
    <name type="scientific">Myceligenerans indicum</name>
    <dbReference type="NCBI Taxonomy" id="2593663"/>
    <lineage>
        <taxon>Bacteria</taxon>
        <taxon>Bacillati</taxon>
        <taxon>Actinomycetota</taxon>
        <taxon>Actinomycetes</taxon>
        <taxon>Micrococcales</taxon>
        <taxon>Promicromonosporaceae</taxon>
        <taxon>Myceligenerans</taxon>
    </lineage>
</organism>
<evidence type="ECO:0000259" key="7">
    <source>
        <dbReference type="PROSITE" id="PS50043"/>
    </source>
</evidence>
<name>A0ABS1LKK2_9MICO</name>
<dbReference type="InterPro" id="IPR001789">
    <property type="entry name" value="Sig_transdc_resp-reg_receiver"/>
</dbReference>
<dbReference type="PRINTS" id="PR00038">
    <property type="entry name" value="HTHLUXR"/>
</dbReference>
<evidence type="ECO:0000256" key="3">
    <source>
        <dbReference type="ARBA" id="ARBA00023125"/>
    </source>
</evidence>
<sequence length="274" mass="28525">MIRVLLVDDQQLVRSGFALILSVEDDIEVVGEAADGAEAVDRARELRPDIVLMDVQMPVMDGIEATRRLAAEELAKVLVLTTFDNDEYVFQALSAGASGFLLKNSEAERMVEAVRTVAAGHALLAPEVTRRVIRQMVDGAAGAGPGVPASANGTAAPHEATAPGEAPGPGRTSARIGTHGQTGNPGRGGTPGRGGAPSGSPGPHSEPGGVLTTLTPREREVLELVGTGLSNGEIAEHLWLGEATVKTHVSNLLSKLHLRDRVQAVVLAHRHGLV</sequence>
<gene>
    <name evidence="9" type="ORF">HGK34_10775</name>
</gene>
<dbReference type="Pfam" id="PF00072">
    <property type="entry name" value="Response_reg"/>
    <property type="match status" value="1"/>
</dbReference>
<dbReference type="InterPro" id="IPR016032">
    <property type="entry name" value="Sig_transdc_resp-reg_C-effctor"/>
</dbReference>
<dbReference type="InterPro" id="IPR011006">
    <property type="entry name" value="CheY-like_superfamily"/>
</dbReference>
<keyword evidence="10" id="KW-1185">Reference proteome</keyword>
<dbReference type="PROSITE" id="PS00622">
    <property type="entry name" value="HTH_LUXR_1"/>
    <property type="match status" value="1"/>
</dbReference>
<evidence type="ECO:0000259" key="8">
    <source>
        <dbReference type="PROSITE" id="PS50110"/>
    </source>
</evidence>
<proteinExistence type="predicted"/>
<evidence type="ECO:0000256" key="6">
    <source>
        <dbReference type="SAM" id="MobiDB-lite"/>
    </source>
</evidence>
<protein>
    <submittedName>
        <fullName evidence="9">Response regulator transcription factor</fullName>
    </submittedName>
</protein>
<dbReference type="Proteomes" id="UP000675409">
    <property type="component" value="Unassembled WGS sequence"/>
</dbReference>
<dbReference type="Pfam" id="PF00196">
    <property type="entry name" value="GerE"/>
    <property type="match status" value="1"/>
</dbReference>
<dbReference type="InterPro" id="IPR039420">
    <property type="entry name" value="WalR-like"/>
</dbReference>
<comment type="caution">
    <text evidence="9">The sequence shown here is derived from an EMBL/GenBank/DDBJ whole genome shotgun (WGS) entry which is preliminary data.</text>
</comment>
<keyword evidence="2" id="KW-0805">Transcription regulation</keyword>
<evidence type="ECO:0000256" key="1">
    <source>
        <dbReference type="ARBA" id="ARBA00022553"/>
    </source>
</evidence>